<dbReference type="PANTHER" id="PTHR45589">
    <property type="entry name" value="WD REPEAT DOMAIN 62, ISOFORM G"/>
    <property type="match status" value="1"/>
</dbReference>
<dbReference type="EMBL" id="ML996084">
    <property type="protein sequence ID" value="KAF2154146.1"/>
    <property type="molecule type" value="Genomic_DNA"/>
</dbReference>
<feature type="region of interest" description="Disordered" evidence="2">
    <location>
        <begin position="1"/>
        <end position="27"/>
    </location>
</feature>
<dbReference type="Pfam" id="PF00400">
    <property type="entry name" value="WD40"/>
    <property type="match status" value="3"/>
</dbReference>
<feature type="compositionally biased region" description="Basic and acidic residues" evidence="2">
    <location>
        <begin position="1"/>
        <end position="10"/>
    </location>
</feature>
<keyword evidence="1" id="KW-0853">WD repeat</keyword>
<sequence>MNSFRQRDTPTRSPFTKTPQPRSPSKVTRQELGLYLDQVIGTTCNAASRFDVDRTTNSFAYVAGAAAVIATIDRDNKVTQKFFRANASQTTVAKPPTRNGSSTPSAVSQDIRSRLGHRGREGSPFASSSTQEGLESPGTSSSHAKDKVKAATAVALSKNGKWLAYGETGYRPRVLVFPVTENKSSDQPSAIISEHSFGVQAIAFDSEGKLLATLGVINDGFLHVWDIDQKTGATTLLASNKCTTLIKQVAWIGRNLVTVGVRYIRVWRPDEISPSSGIENDQWVALSNPGHKPLAGRNSLLGDLLEVTFTAVVPLSDSKAIICSDAGDICLLDDAEKQQRLTRLLVEDFSITAACLSEEGSLIVTGSNDTVKTVPLQSLHRPDTPTARCPTPSSRRLDQKTHSFPVAAGALAHVLVTVDNHRNILFSAPSSETSAPHSFRKVSSMASHSDAILGIRSVISSFPVPTAFATWSSGGSIIGWLEHGRPSFQLQIPLDQFDDVNEMVNELKTIAFFPRSPLVVSGDRYGILRIVEIESQRGVLDVRAHSNEITDISVCEVGGTVLLATASRDRTVQVFAWEDNELELLQTLDEHAGAVVKVKFTDDGRNLLSSSADRSIVVRERIEGEHETSTILYGIVRTINLKSAPTAMEFASHADYVLVSAADRTINTVNFQNGRIVSTIKAGDNDGGDPVILSGLAQIASATGAPMIGGVSSVDKSIRIYSEEGSLLARDWGHTEGVTDIALLRSGEAGEDIEGATRLVTAAADGTIFIWATTQSRKIAGLVGSKPDDVFAAASSSSPLARPPLRKVISQSEIVRLRRSMASPMEHSEPTTPTGLRSPPVGGLKKKRSRLSIAQVPKLNASTPRTPSTEAPGSPISRVRNPSPSRSSQYTGRSPSRSLERVPKRQTSQVELRRHEGSVPGASLEAPVVRIPHPSENKVAVSKEPSKDPEGEKDSAATSKFRTTDLLERMRAFRIELGQRGEAEGETGDEQELVEEMERLLQAVKRIGLARWGQERTNACAESDKVTRAESDAGGAQLQVVEERCER</sequence>
<dbReference type="Gene3D" id="2.130.10.10">
    <property type="entry name" value="YVTN repeat-like/Quinoprotein amine dehydrogenase"/>
    <property type="match status" value="3"/>
</dbReference>
<feature type="region of interest" description="Disordered" evidence="2">
    <location>
        <begin position="89"/>
        <end position="146"/>
    </location>
</feature>
<gene>
    <name evidence="3" type="ORF">K461DRAFT_123264</name>
</gene>
<dbReference type="SMART" id="SM00320">
    <property type="entry name" value="WD40"/>
    <property type="match status" value="6"/>
</dbReference>
<name>A0A9P4J3Z9_9PEZI</name>
<dbReference type="SUPFAM" id="SSF50978">
    <property type="entry name" value="WD40 repeat-like"/>
    <property type="match status" value="2"/>
</dbReference>
<feature type="compositionally biased region" description="Polar residues" evidence="2">
    <location>
        <begin position="89"/>
        <end position="110"/>
    </location>
</feature>
<comment type="caution">
    <text evidence="3">The sequence shown here is derived from an EMBL/GenBank/DDBJ whole genome shotgun (WGS) entry which is preliminary data.</text>
</comment>
<protein>
    <submittedName>
        <fullName evidence="3">WD40 repeat-like protein</fullName>
    </submittedName>
</protein>
<feature type="repeat" description="WD" evidence="1">
    <location>
        <begin position="588"/>
        <end position="618"/>
    </location>
</feature>
<feature type="region of interest" description="Disordered" evidence="2">
    <location>
        <begin position="821"/>
        <end position="961"/>
    </location>
</feature>
<dbReference type="InterPro" id="IPR001680">
    <property type="entry name" value="WD40_rpt"/>
</dbReference>
<feature type="compositionally biased region" description="Polar residues" evidence="2">
    <location>
        <begin position="860"/>
        <end position="871"/>
    </location>
</feature>
<accession>A0A9P4J3Z9</accession>
<dbReference type="InterPro" id="IPR052779">
    <property type="entry name" value="WDR62"/>
</dbReference>
<evidence type="ECO:0000256" key="1">
    <source>
        <dbReference type="PROSITE-ProRule" id="PRU00221"/>
    </source>
</evidence>
<evidence type="ECO:0000313" key="4">
    <source>
        <dbReference type="Proteomes" id="UP000799439"/>
    </source>
</evidence>
<dbReference type="InterPro" id="IPR036322">
    <property type="entry name" value="WD40_repeat_dom_sf"/>
</dbReference>
<feature type="region of interest" description="Disordered" evidence="2">
    <location>
        <begin position="1023"/>
        <end position="1047"/>
    </location>
</feature>
<organism evidence="3 4">
    <name type="scientific">Myriangium duriaei CBS 260.36</name>
    <dbReference type="NCBI Taxonomy" id="1168546"/>
    <lineage>
        <taxon>Eukaryota</taxon>
        <taxon>Fungi</taxon>
        <taxon>Dikarya</taxon>
        <taxon>Ascomycota</taxon>
        <taxon>Pezizomycotina</taxon>
        <taxon>Dothideomycetes</taxon>
        <taxon>Dothideomycetidae</taxon>
        <taxon>Myriangiales</taxon>
        <taxon>Myriangiaceae</taxon>
        <taxon>Myriangium</taxon>
    </lineage>
</organism>
<evidence type="ECO:0000256" key="2">
    <source>
        <dbReference type="SAM" id="MobiDB-lite"/>
    </source>
</evidence>
<dbReference type="PROSITE" id="PS50082">
    <property type="entry name" value="WD_REPEATS_2"/>
    <property type="match status" value="1"/>
</dbReference>
<keyword evidence="4" id="KW-1185">Reference proteome</keyword>
<dbReference type="AlphaFoldDB" id="A0A9P4J3Z9"/>
<feature type="compositionally biased region" description="Polar residues" evidence="2">
    <location>
        <begin position="125"/>
        <end position="142"/>
    </location>
</feature>
<proteinExistence type="predicted"/>
<dbReference type="PANTHER" id="PTHR45589:SF1">
    <property type="entry name" value="WD REPEAT DOMAIN 62, ISOFORM G"/>
    <property type="match status" value="1"/>
</dbReference>
<dbReference type="InterPro" id="IPR015943">
    <property type="entry name" value="WD40/YVTN_repeat-like_dom_sf"/>
</dbReference>
<feature type="compositionally biased region" description="Basic and acidic residues" evidence="2">
    <location>
        <begin position="944"/>
        <end position="955"/>
    </location>
</feature>
<evidence type="ECO:0000313" key="3">
    <source>
        <dbReference type="EMBL" id="KAF2154146.1"/>
    </source>
</evidence>
<reference evidence="3" key="1">
    <citation type="journal article" date="2020" name="Stud. Mycol.">
        <title>101 Dothideomycetes genomes: a test case for predicting lifestyles and emergence of pathogens.</title>
        <authorList>
            <person name="Haridas S."/>
            <person name="Albert R."/>
            <person name="Binder M."/>
            <person name="Bloem J."/>
            <person name="Labutti K."/>
            <person name="Salamov A."/>
            <person name="Andreopoulos B."/>
            <person name="Baker S."/>
            <person name="Barry K."/>
            <person name="Bills G."/>
            <person name="Bluhm B."/>
            <person name="Cannon C."/>
            <person name="Castanera R."/>
            <person name="Culley D."/>
            <person name="Daum C."/>
            <person name="Ezra D."/>
            <person name="Gonzalez J."/>
            <person name="Henrissat B."/>
            <person name="Kuo A."/>
            <person name="Liang C."/>
            <person name="Lipzen A."/>
            <person name="Lutzoni F."/>
            <person name="Magnuson J."/>
            <person name="Mondo S."/>
            <person name="Nolan M."/>
            <person name="Ohm R."/>
            <person name="Pangilinan J."/>
            <person name="Park H.-J."/>
            <person name="Ramirez L."/>
            <person name="Alfaro M."/>
            <person name="Sun H."/>
            <person name="Tritt A."/>
            <person name="Yoshinaga Y."/>
            <person name="Zwiers L.-H."/>
            <person name="Turgeon B."/>
            <person name="Goodwin S."/>
            <person name="Spatafora J."/>
            <person name="Crous P."/>
            <person name="Grigoriev I."/>
        </authorList>
    </citation>
    <scope>NUCLEOTIDE SEQUENCE</scope>
    <source>
        <strain evidence="3">CBS 260.36</strain>
    </source>
</reference>
<dbReference type="Proteomes" id="UP000799439">
    <property type="component" value="Unassembled WGS sequence"/>
</dbReference>
<feature type="compositionally biased region" description="Low complexity" evidence="2">
    <location>
        <begin position="874"/>
        <end position="888"/>
    </location>
</feature>
<dbReference type="OrthoDB" id="6252103at2759"/>
<feature type="compositionally biased region" description="Polar residues" evidence="2">
    <location>
        <begin position="11"/>
        <end position="27"/>
    </location>
</feature>